<accession>A0ABU5I959</accession>
<evidence type="ECO:0000256" key="1">
    <source>
        <dbReference type="ARBA" id="ARBA00006987"/>
    </source>
</evidence>
<dbReference type="PANTHER" id="PTHR42928:SF5">
    <property type="entry name" value="BLR1237 PROTEIN"/>
    <property type="match status" value="1"/>
</dbReference>
<dbReference type="Gene3D" id="3.40.190.150">
    <property type="entry name" value="Bordetella uptake gene, domain 1"/>
    <property type="match status" value="1"/>
</dbReference>
<name>A0ABU5I959_9BURK</name>
<feature type="signal peptide" evidence="2">
    <location>
        <begin position="1"/>
        <end position="27"/>
    </location>
</feature>
<dbReference type="Gene3D" id="3.40.190.10">
    <property type="entry name" value="Periplasmic binding protein-like II"/>
    <property type="match status" value="1"/>
</dbReference>
<evidence type="ECO:0000313" key="3">
    <source>
        <dbReference type="EMBL" id="MDZ5455190.1"/>
    </source>
</evidence>
<dbReference type="InterPro" id="IPR005064">
    <property type="entry name" value="BUG"/>
</dbReference>
<keyword evidence="2" id="KW-0732">Signal</keyword>
<dbReference type="Pfam" id="PF03401">
    <property type="entry name" value="TctC"/>
    <property type="match status" value="1"/>
</dbReference>
<evidence type="ECO:0000313" key="4">
    <source>
        <dbReference type="Proteomes" id="UP001293718"/>
    </source>
</evidence>
<dbReference type="Proteomes" id="UP001293718">
    <property type="component" value="Unassembled WGS sequence"/>
</dbReference>
<dbReference type="PANTHER" id="PTHR42928">
    <property type="entry name" value="TRICARBOXYLATE-BINDING PROTEIN"/>
    <property type="match status" value="1"/>
</dbReference>
<proteinExistence type="inferred from homology"/>
<keyword evidence="4" id="KW-1185">Reference proteome</keyword>
<gene>
    <name evidence="3" type="ORF">SM757_01245</name>
</gene>
<protein>
    <submittedName>
        <fullName evidence="3">Tripartite tricarboxylate transporter substrate binding protein</fullName>
    </submittedName>
</protein>
<dbReference type="SUPFAM" id="SSF53850">
    <property type="entry name" value="Periplasmic binding protein-like II"/>
    <property type="match status" value="1"/>
</dbReference>
<dbReference type="InterPro" id="IPR042100">
    <property type="entry name" value="Bug_dom1"/>
</dbReference>
<geneLocation type="plasmid" evidence="3">
    <name>unnamed</name>
</geneLocation>
<feature type="chain" id="PRO_5046079854" evidence="2">
    <location>
        <begin position="28"/>
        <end position="327"/>
    </location>
</feature>
<dbReference type="CDD" id="cd07012">
    <property type="entry name" value="PBP2_Bug_TTT"/>
    <property type="match status" value="1"/>
</dbReference>
<comment type="similarity">
    <text evidence="1">Belongs to the UPF0065 (bug) family.</text>
</comment>
<dbReference type="RefSeq" id="WP_028997041.1">
    <property type="nucleotide sequence ID" value="NZ_JAXOJX010000001.1"/>
</dbReference>
<sequence>MRRRTASKALCAALLPGAGLVPGAVRAAVDTTARRPITFIVPFTAGAAPDGLVRALAREVGQQAGVPVVVDNRPGAGSALAATAVSRATPDGHTVLVTGNVTMTGNPHVMRRLPYDPARDFTPVTPLSRGPMVLYVNPARVVSASVQDLVQRLRRQPRRYSFAYTSITSRLPAEVLQHGAGNRLTGIPYLSGAAALSDLLNGRVDLLFTDFSPWPHVASGRLRALAVTGPLRSPSAPELPTFAEAGIKDMDIGFWIGAYLPAQADEALVMRLQGWLRHAGASAAVQEAHKRLGTVEFTLAPAQFARFQAWEMQTWGHLIRQAGIEAQ</sequence>
<evidence type="ECO:0000256" key="2">
    <source>
        <dbReference type="SAM" id="SignalP"/>
    </source>
</evidence>
<reference evidence="3 4" key="1">
    <citation type="submission" date="2023-11" db="EMBL/GenBank/DDBJ databases">
        <title>Draft genome of Azohydromonas lata strain H1 (DSM1123), a polyhydroxyalkanoate producer.</title>
        <authorList>
            <person name="Traversa D."/>
            <person name="D'Addabbo P."/>
            <person name="Pazzani C."/>
            <person name="Manzari C."/>
            <person name="Chiara M."/>
            <person name="Scrascia M."/>
        </authorList>
    </citation>
    <scope>NUCLEOTIDE SEQUENCE [LARGE SCALE GENOMIC DNA]</scope>
    <source>
        <strain evidence="3 4">H1</strain>
        <plasmid evidence="3">unnamed</plasmid>
    </source>
</reference>
<comment type="caution">
    <text evidence="3">The sequence shown here is derived from an EMBL/GenBank/DDBJ whole genome shotgun (WGS) entry which is preliminary data.</text>
</comment>
<organism evidence="3 4">
    <name type="scientific">Azohydromonas lata</name>
    <dbReference type="NCBI Taxonomy" id="45677"/>
    <lineage>
        <taxon>Bacteria</taxon>
        <taxon>Pseudomonadati</taxon>
        <taxon>Pseudomonadota</taxon>
        <taxon>Betaproteobacteria</taxon>
        <taxon>Burkholderiales</taxon>
        <taxon>Sphaerotilaceae</taxon>
        <taxon>Azohydromonas</taxon>
    </lineage>
</organism>
<dbReference type="EMBL" id="JAXOJX010000001">
    <property type="protein sequence ID" value="MDZ5455190.1"/>
    <property type="molecule type" value="Genomic_DNA"/>
</dbReference>
<keyword evidence="3" id="KW-0614">Plasmid</keyword>
<dbReference type="PIRSF" id="PIRSF017082">
    <property type="entry name" value="YflP"/>
    <property type="match status" value="1"/>
</dbReference>